<evidence type="ECO:0000256" key="2">
    <source>
        <dbReference type="ARBA" id="ARBA00022737"/>
    </source>
</evidence>
<dbReference type="SUPFAM" id="SSF52058">
    <property type="entry name" value="L domain-like"/>
    <property type="match status" value="3"/>
</dbReference>
<dbReference type="SMART" id="SM00369">
    <property type="entry name" value="LRR_TYP"/>
    <property type="match status" value="6"/>
</dbReference>
<dbReference type="InterPro" id="IPR003591">
    <property type="entry name" value="Leu-rich_rpt_typical-subtyp"/>
</dbReference>
<feature type="region of interest" description="Disordered" evidence="3">
    <location>
        <begin position="493"/>
        <end position="517"/>
    </location>
</feature>
<evidence type="ECO:0000256" key="1">
    <source>
        <dbReference type="ARBA" id="ARBA00022614"/>
    </source>
</evidence>
<organism evidence="6 7">
    <name type="scientific">Riccia sorocarpa</name>
    <dbReference type="NCBI Taxonomy" id="122646"/>
    <lineage>
        <taxon>Eukaryota</taxon>
        <taxon>Viridiplantae</taxon>
        <taxon>Streptophyta</taxon>
        <taxon>Embryophyta</taxon>
        <taxon>Marchantiophyta</taxon>
        <taxon>Marchantiopsida</taxon>
        <taxon>Marchantiidae</taxon>
        <taxon>Marchantiales</taxon>
        <taxon>Ricciaceae</taxon>
        <taxon>Riccia</taxon>
    </lineage>
</organism>
<feature type="region of interest" description="Disordered" evidence="3">
    <location>
        <begin position="1"/>
        <end position="38"/>
    </location>
</feature>
<dbReference type="Gene3D" id="1.10.8.430">
    <property type="entry name" value="Helical domain of apoptotic protease-activating factors"/>
    <property type="match status" value="1"/>
</dbReference>
<dbReference type="EMBL" id="JBJQOH010000002">
    <property type="protein sequence ID" value="KAL3697987.1"/>
    <property type="molecule type" value="Genomic_DNA"/>
</dbReference>
<reference evidence="6 7" key="1">
    <citation type="submission" date="2024-09" db="EMBL/GenBank/DDBJ databases">
        <title>Chromosome-scale assembly of Riccia sorocarpa.</title>
        <authorList>
            <person name="Paukszto L."/>
        </authorList>
    </citation>
    <scope>NUCLEOTIDE SEQUENCE [LARGE SCALE GENOMIC DNA]</scope>
    <source>
        <strain evidence="6">LP-2024</strain>
        <tissue evidence="6">Aerial parts of the thallus</tissue>
    </source>
</reference>
<evidence type="ECO:0000256" key="3">
    <source>
        <dbReference type="SAM" id="MobiDB-lite"/>
    </source>
</evidence>
<evidence type="ECO:0000259" key="4">
    <source>
        <dbReference type="Pfam" id="PF00931"/>
    </source>
</evidence>
<feature type="compositionally biased region" description="Basic and acidic residues" evidence="3">
    <location>
        <begin position="14"/>
        <end position="24"/>
    </location>
</feature>
<feature type="domain" description="Disease resistance R13L4/SHOC-2-like LRR" evidence="5">
    <location>
        <begin position="655"/>
        <end position="788"/>
    </location>
</feature>
<keyword evidence="1" id="KW-0433">Leucine-rich repeat</keyword>
<feature type="domain" description="NB-ARC" evidence="4">
    <location>
        <begin position="175"/>
        <end position="333"/>
    </location>
</feature>
<feature type="domain" description="Disease resistance R13L4/SHOC-2-like LRR" evidence="5">
    <location>
        <begin position="999"/>
        <end position="1108"/>
    </location>
</feature>
<evidence type="ECO:0000313" key="6">
    <source>
        <dbReference type="EMBL" id="KAL3697987.1"/>
    </source>
</evidence>
<accession>A0ABD3I5F1</accession>
<sequence>MEASSSNNTRHQSNKGDRGPRLEESSSSSHHQSQLSEESIQQMSDAFYKFYEPIPPHTADLDIIFFHGLESEEFCELWRERTYRWFIFGLGATESTPGRHRLQVSEASSRFGDRYMMVASDHFSVCRPSDKSSAKYQHLKMLIEDVKRKAESERQPSLRVSDVTVGVDVLVTEVLGKHMRDHRFVGFSGMGGVGKTTLAKIIFNEVCAKFEFTCFVEEIKGIPGRREEIKRRVWEKMRRHGVPVSSITGLSGDGWYQVAGKLLFLVFDDVESSEHIDLLKEIAHDNGVGESRFVLTSRNSQRLHDCGDDAYILRLDCLDKRDAVKLFTAYAFGGQEPPESSKEIVKEVVDGCGGLPLSLEVLGKYLKGEDPALWVEIPAALRKCDEIADLEEKVWAKLELSYNGLPGNEVKNIFLDIVWLLTSATGSTFGFYPDDAIMAWSSIYGSALNRLKLLEDRSLVRVNHEKDEDGEDFTTFHMHEHVKGMGRRITRKIGRTSELPRPRSSTSSSPKDYNKYSNSYDDRIVSQEREELGKIVAARITLESMPVSAQSCHFCTILEVLPKLTAVQYLLLELGRKCCKRCRNQAVTLPSLLALLEISGSTGNLVLPVDAGKNLVLLNCWGVPNLTRMVSTTACSSLVKLVLDGCGKLGELKHWLAQLQQLRILDIDGCSGTGDWMVSLGKLTSLERLALRGWGRAEPFELPSAFGQLTKLHYLSVSRCEVSYIPTSFRNLTSLRFLRLEIGDKQVIPNVIGDLQQLRVLEIKSWAVDGFMEAIGHLTGLESLALHCGGIFELPESLGKLTRLKKLEIACPIDVLPGSLRELGQLEHLKLAAPIRSLADTFRNSSNSTCLEPMQAGALHSTTSVTLELPRSELGIPELQASDLIGLSLESLEIKVEGPQIVPDCFEGLQRLRLFSLECLAVENNLVESFRNLTALEDLTLQGQGITELPAEFGCFTTLSSLWLQGTAVQVLPETFGKFSQLNNAWFIENLDLRSLPDSFGQLAQLRSLYVWDSEHFSTLPDTVGSLINLEHLHLDECRIETLPASFSNLTRLVDLYLRCEDGAVTVAVRDLINLVSLKIKVMGRQSVGDIFGQLSKLERLTLECHDMGNLVESYQNLCLLQYLHLSCETIEELPREIGCLTSLMKLKITCPSLQSLPFTLSNLLNLEELLIMESNLRSLPDSFGQLSQLHTLTISSEYLFRVPDTFGDLSSLLELELDCPIQLLPPSFANLISLTRLKLRCEDGHTAGVLSSLTCLESLEIKVKTGANVVRKAVRKLGNLESFRLAFDTDPQRS</sequence>
<dbReference type="InterPro" id="IPR055414">
    <property type="entry name" value="LRR_R13L4/SHOC2-like"/>
</dbReference>
<dbReference type="GO" id="GO:0006952">
    <property type="term" value="P:defense response"/>
    <property type="evidence" value="ECO:0007669"/>
    <property type="project" value="UniProtKB-KW"/>
</dbReference>
<dbReference type="Gene3D" id="3.40.50.300">
    <property type="entry name" value="P-loop containing nucleotide triphosphate hydrolases"/>
    <property type="match status" value="1"/>
</dbReference>
<name>A0ABD3I5F1_9MARC</name>
<dbReference type="Proteomes" id="UP001633002">
    <property type="component" value="Unassembled WGS sequence"/>
</dbReference>
<feature type="compositionally biased region" description="Low complexity" evidence="3">
    <location>
        <begin position="496"/>
        <end position="510"/>
    </location>
</feature>
<dbReference type="PANTHER" id="PTHR36766">
    <property type="entry name" value="PLANT BROAD-SPECTRUM MILDEW RESISTANCE PROTEIN RPW8"/>
    <property type="match status" value="1"/>
</dbReference>
<dbReference type="InterPro" id="IPR002182">
    <property type="entry name" value="NB-ARC"/>
</dbReference>
<dbReference type="InterPro" id="IPR042197">
    <property type="entry name" value="Apaf_helical"/>
</dbReference>
<dbReference type="Pfam" id="PF00931">
    <property type="entry name" value="NB-ARC"/>
    <property type="match status" value="1"/>
</dbReference>
<dbReference type="PRINTS" id="PR00364">
    <property type="entry name" value="DISEASERSIST"/>
</dbReference>
<evidence type="ECO:0008006" key="8">
    <source>
        <dbReference type="Google" id="ProtNLM"/>
    </source>
</evidence>
<gene>
    <name evidence="6" type="ORF">R1sor_012063</name>
</gene>
<evidence type="ECO:0000313" key="7">
    <source>
        <dbReference type="Proteomes" id="UP001633002"/>
    </source>
</evidence>
<protein>
    <recommendedName>
        <fullName evidence="8">NB-ARC domain-containing protein</fullName>
    </recommendedName>
</protein>
<evidence type="ECO:0000259" key="5">
    <source>
        <dbReference type="Pfam" id="PF23598"/>
    </source>
</evidence>
<keyword evidence="2" id="KW-0677">Repeat</keyword>
<dbReference type="SUPFAM" id="SSF52540">
    <property type="entry name" value="P-loop containing nucleoside triphosphate hydrolases"/>
    <property type="match status" value="1"/>
</dbReference>
<feature type="compositionally biased region" description="Polar residues" evidence="3">
    <location>
        <begin position="1"/>
        <end position="11"/>
    </location>
</feature>
<dbReference type="Pfam" id="PF23598">
    <property type="entry name" value="LRR_14"/>
    <property type="match status" value="3"/>
</dbReference>
<keyword evidence="7" id="KW-1185">Reference proteome</keyword>
<comment type="caution">
    <text evidence="6">The sequence shown here is derived from an EMBL/GenBank/DDBJ whole genome shotgun (WGS) entry which is preliminary data.</text>
</comment>
<dbReference type="Gene3D" id="3.80.10.10">
    <property type="entry name" value="Ribonuclease Inhibitor"/>
    <property type="match status" value="4"/>
</dbReference>
<dbReference type="InterPro" id="IPR027417">
    <property type="entry name" value="P-loop_NTPase"/>
</dbReference>
<feature type="compositionally biased region" description="Low complexity" evidence="3">
    <location>
        <begin position="25"/>
        <end position="38"/>
    </location>
</feature>
<proteinExistence type="predicted"/>
<dbReference type="PANTHER" id="PTHR36766:SF30">
    <property type="entry name" value="TIR-NBS TYPE DISEASE RESISTANCE PROTEIN-RELATED"/>
    <property type="match status" value="1"/>
</dbReference>
<dbReference type="InterPro" id="IPR032675">
    <property type="entry name" value="LRR_dom_sf"/>
</dbReference>
<feature type="domain" description="Disease resistance R13L4/SHOC-2-like LRR" evidence="5">
    <location>
        <begin position="1161"/>
        <end position="1283"/>
    </location>
</feature>